<accession>A0A8C4R1Z6</accession>
<dbReference type="PANTHER" id="PTHR16525:SF0">
    <property type="entry name" value="PROTEIN C12ORF4"/>
    <property type="match status" value="1"/>
</dbReference>
<dbReference type="Ensembl" id="ENSEBUT00000024361.1">
    <property type="protein sequence ID" value="ENSEBUP00000023785.1"/>
    <property type="gene ID" value="ENSEBUG00000014640.1"/>
</dbReference>
<dbReference type="AlphaFoldDB" id="A0A8C4R1Z6"/>
<organism evidence="2 3">
    <name type="scientific">Eptatretus burgeri</name>
    <name type="common">Inshore hagfish</name>
    <dbReference type="NCBI Taxonomy" id="7764"/>
    <lineage>
        <taxon>Eukaryota</taxon>
        <taxon>Metazoa</taxon>
        <taxon>Chordata</taxon>
        <taxon>Craniata</taxon>
        <taxon>Vertebrata</taxon>
        <taxon>Cyclostomata</taxon>
        <taxon>Myxini</taxon>
        <taxon>Myxiniformes</taxon>
        <taxon>Myxinidae</taxon>
        <taxon>Eptatretinae</taxon>
        <taxon>Eptatretus</taxon>
    </lineage>
</organism>
<evidence type="ECO:0000313" key="3">
    <source>
        <dbReference type="Proteomes" id="UP000694388"/>
    </source>
</evidence>
<dbReference type="Proteomes" id="UP000694388">
    <property type="component" value="Unplaced"/>
</dbReference>
<reference evidence="2" key="2">
    <citation type="submission" date="2025-09" db="UniProtKB">
        <authorList>
            <consortium name="Ensembl"/>
        </authorList>
    </citation>
    <scope>IDENTIFICATION</scope>
</reference>
<dbReference type="Pfam" id="PF10154">
    <property type="entry name" value="Fy-3"/>
    <property type="match status" value="1"/>
</dbReference>
<keyword evidence="3" id="KW-1185">Reference proteome</keyword>
<sequence length="628" mass="71610">MPRGIRELCNIKSPQVKRIVGRFPLFLIKKVLKLCKPSHWSLYEAKGAAVMREDYYGGEMQVLERRFIFQPGPAGFQEQISHSIKIPVNGSLEHLCARIMEQHSLPCYVEDDLHQELSHFVRSETLKLQDKAGEMALARLGWDETGFEDLLTSWDAAYSKTWLCFAPQLEADVDGDFSEAYRTLIHSELSHPLLNVEHQLGLAVEQRLTGRTTALRALRERQSAEMERTIQSVGQGCTDEDVNILAVQHFEREQALEGKWVSETGRLMEQQKQEFRERVLQAYGDLKNLDIASNRLDCCLSHNEGEVWTSSHSWDDNDQENKLEEEEEVPRLEESFTIHLGAQQKTMHNLRLLRGAALDLCQPRHRRPGGLRAQRLQTALSVYSSNLSALVLLVDESIDHDSGIKHEFAEVCQQSTEFHFSTVKQQLETLQNVVLVANSCRQSHEREKGDKRHTADPSEQKKSVEKNLHNVSPGDVYVTWHSNLAEVQVIFHLCVDDEVQSGRMNARHPSITGLRNIIKVCCTCDTTTLTLPLLLVHEMSEEMSVSWCLKRAELVFKCVKGAHYLDPELYLLLDYRAVPLLPPLQTGSSVKALPHLLDRYSQFYDGNGIVGRWRFTHGSVLRSTGFVR</sequence>
<evidence type="ECO:0000256" key="1">
    <source>
        <dbReference type="SAM" id="MobiDB-lite"/>
    </source>
</evidence>
<name>A0A8C4R1Z6_EPTBU</name>
<dbReference type="PANTHER" id="PTHR16525">
    <property type="entry name" value="PROTEIN C12ORF4"/>
    <property type="match status" value="1"/>
</dbReference>
<proteinExistence type="predicted"/>
<protein>
    <submittedName>
        <fullName evidence="2">Chromosome 12 open reading frame 4</fullName>
    </submittedName>
</protein>
<evidence type="ECO:0000313" key="2">
    <source>
        <dbReference type="Ensembl" id="ENSEBUP00000023785.1"/>
    </source>
</evidence>
<feature type="region of interest" description="Disordered" evidence="1">
    <location>
        <begin position="442"/>
        <end position="466"/>
    </location>
</feature>
<dbReference type="GO" id="GO:0005737">
    <property type="term" value="C:cytoplasm"/>
    <property type="evidence" value="ECO:0007669"/>
    <property type="project" value="TreeGrafter"/>
</dbReference>
<dbReference type="InterPro" id="IPR019311">
    <property type="entry name" value="Fy-3"/>
</dbReference>
<reference evidence="2" key="1">
    <citation type="submission" date="2025-08" db="UniProtKB">
        <authorList>
            <consortium name="Ensembl"/>
        </authorList>
    </citation>
    <scope>IDENTIFICATION</scope>
</reference>
<dbReference type="GeneTree" id="ENSGT00390000010229"/>